<feature type="region of interest" description="Disordered" evidence="1">
    <location>
        <begin position="111"/>
        <end position="151"/>
    </location>
</feature>
<dbReference type="Proteomes" id="UP000775872">
    <property type="component" value="Unassembled WGS sequence"/>
</dbReference>
<feature type="transmembrane region" description="Helical" evidence="2">
    <location>
        <begin position="70"/>
        <end position="91"/>
    </location>
</feature>
<evidence type="ECO:0000313" key="4">
    <source>
        <dbReference type="Proteomes" id="UP000775872"/>
    </source>
</evidence>
<reference evidence="3 4" key="2">
    <citation type="submission" date="2021-10" db="EMBL/GenBank/DDBJ databases">
        <authorList>
            <person name="Piombo E."/>
        </authorList>
    </citation>
    <scope>NUCLEOTIDE SEQUENCE [LARGE SCALE GENOMIC DNA]</scope>
</reference>
<accession>A0A9N9YYY3</accession>
<keyword evidence="2" id="KW-0472">Membrane</keyword>
<keyword evidence="4" id="KW-1185">Reference proteome</keyword>
<gene>
    <name evidence="3" type="ORF">CSOL1703_00010109</name>
</gene>
<dbReference type="AlphaFoldDB" id="A0A9N9YYY3"/>
<keyword evidence="2" id="KW-0812">Transmembrane</keyword>
<dbReference type="OrthoDB" id="10394365at2759"/>
<dbReference type="EMBL" id="CABFOC020000005">
    <property type="protein sequence ID" value="CAH0044367.1"/>
    <property type="molecule type" value="Genomic_DNA"/>
</dbReference>
<keyword evidence="2" id="KW-1133">Transmembrane helix</keyword>
<organism evidence="3 4">
    <name type="scientific">Clonostachys solani</name>
    <dbReference type="NCBI Taxonomy" id="160281"/>
    <lineage>
        <taxon>Eukaryota</taxon>
        <taxon>Fungi</taxon>
        <taxon>Dikarya</taxon>
        <taxon>Ascomycota</taxon>
        <taxon>Pezizomycotina</taxon>
        <taxon>Sordariomycetes</taxon>
        <taxon>Hypocreomycetidae</taxon>
        <taxon>Hypocreales</taxon>
        <taxon>Bionectriaceae</taxon>
        <taxon>Clonostachys</taxon>
    </lineage>
</organism>
<comment type="caution">
    <text evidence="3">The sequence shown here is derived from an EMBL/GenBank/DDBJ whole genome shotgun (WGS) entry which is preliminary data.</text>
</comment>
<sequence>MPEKEMVIRRPFIEAVNMNFSNHLPTLFSLVCGLAATANALPLVPSDEDAVHEHSTRAIGPNSHGRTTPIPTWAIIGIVLVIGFALFIIIASCCCAKRRRAAAPPAYLPPATTQPSAPPMATVQPTNSFPVVQEPPPAYTPSNTSGGVINR</sequence>
<evidence type="ECO:0000256" key="2">
    <source>
        <dbReference type="SAM" id="Phobius"/>
    </source>
</evidence>
<name>A0A9N9YYY3_9HYPO</name>
<evidence type="ECO:0000313" key="3">
    <source>
        <dbReference type="EMBL" id="CAH0044367.1"/>
    </source>
</evidence>
<protein>
    <submittedName>
        <fullName evidence="3">Uncharacterized protein</fullName>
    </submittedName>
</protein>
<reference evidence="4" key="1">
    <citation type="submission" date="2019-06" db="EMBL/GenBank/DDBJ databases">
        <authorList>
            <person name="Broberg M."/>
        </authorList>
    </citation>
    <scope>NUCLEOTIDE SEQUENCE [LARGE SCALE GENOMIC DNA]</scope>
</reference>
<proteinExistence type="predicted"/>
<feature type="compositionally biased region" description="Polar residues" evidence="1">
    <location>
        <begin position="140"/>
        <end position="151"/>
    </location>
</feature>
<evidence type="ECO:0000256" key="1">
    <source>
        <dbReference type="SAM" id="MobiDB-lite"/>
    </source>
</evidence>